<sequence>MTESDRPPGSTPGLPPTPPPYHPRLGPEPLPTNQAEALAIGRKHFPEVGSPGGPTGLYVHEFDIGYLIHASWPRPEDPTAPPAEPGGSNVIISKIDGEVSDVPNFPPGHAVELYHRHYRRRTS</sequence>
<accession>A0ABU2TAS2</accession>
<name>A0ABU2TAS2_9ACTN</name>
<reference evidence="2" key="1">
    <citation type="submission" date="2024-05" db="EMBL/GenBank/DDBJ databases">
        <title>30 novel species of actinomycetes from the DSMZ collection.</title>
        <authorList>
            <person name="Nouioui I."/>
        </authorList>
    </citation>
    <scope>NUCLEOTIDE SEQUENCE</scope>
    <source>
        <strain evidence="2">DSM 41527</strain>
    </source>
</reference>
<evidence type="ECO:0000313" key="2">
    <source>
        <dbReference type="EMBL" id="MDT0458048.1"/>
    </source>
</evidence>
<protein>
    <submittedName>
        <fullName evidence="2">Uncharacterized protein</fullName>
    </submittedName>
</protein>
<keyword evidence="3" id="KW-1185">Reference proteome</keyword>
<evidence type="ECO:0000256" key="1">
    <source>
        <dbReference type="SAM" id="MobiDB-lite"/>
    </source>
</evidence>
<dbReference type="RefSeq" id="WP_311625148.1">
    <property type="nucleotide sequence ID" value="NZ_JAVRFE010000026.1"/>
</dbReference>
<feature type="compositionally biased region" description="Pro residues" evidence="1">
    <location>
        <begin position="9"/>
        <end position="30"/>
    </location>
</feature>
<proteinExistence type="predicted"/>
<dbReference type="EMBL" id="JAVRFE010000026">
    <property type="protein sequence ID" value="MDT0458048.1"/>
    <property type="molecule type" value="Genomic_DNA"/>
</dbReference>
<gene>
    <name evidence="2" type="ORF">RM550_20270</name>
</gene>
<evidence type="ECO:0000313" key="3">
    <source>
        <dbReference type="Proteomes" id="UP001180551"/>
    </source>
</evidence>
<comment type="caution">
    <text evidence="2">The sequence shown here is derived from an EMBL/GenBank/DDBJ whole genome shotgun (WGS) entry which is preliminary data.</text>
</comment>
<dbReference type="Proteomes" id="UP001180551">
    <property type="component" value="Unassembled WGS sequence"/>
</dbReference>
<organism evidence="2 3">
    <name type="scientific">Streptomyces mooreae</name>
    <dbReference type="NCBI Taxonomy" id="3075523"/>
    <lineage>
        <taxon>Bacteria</taxon>
        <taxon>Bacillati</taxon>
        <taxon>Actinomycetota</taxon>
        <taxon>Actinomycetes</taxon>
        <taxon>Kitasatosporales</taxon>
        <taxon>Streptomycetaceae</taxon>
        <taxon>Streptomyces</taxon>
    </lineage>
</organism>
<feature type="region of interest" description="Disordered" evidence="1">
    <location>
        <begin position="1"/>
        <end position="32"/>
    </location>
</feature>